<reference evidence="1 2" key="1">
    <citation type="journal article" date="2019" name="Nat. Ecol. Evol.">
        <title>Megaphylogeny resolves global patterns of mushroom evolution.</title>
        <authorList>
            <person name="Varga T."/>
            <person name="Krizsan K."/>
            <person name="Foldi C."/>
            <person name="Dima B."/>
            <person name="Sanchez-Garcia M."/>
            <person name="Sanchez-Ramirez S."/>
            <person name="Szollosi G.J."/>
            <person name="Szarkandi J.G."/>
            <person name="Papp V."/>
            <person name="Albert L."/>
            <person name="Andreopoulos W."/>
            <person name="Angelini C."/>
            <person name="Antonin V."/>
            <person name="Barry K.W."/>
            <person name="Bougher N.L."/>
            <person name="Buchanan P."/>
            <person name="Buyck B."/>
            <person name="Bense V."/>
            <person name="Catcheside P."/>
            <person name="Chovatia M."/>
            <person name="Cooper J."/>
            <person name="Damon W."/>
            <person name="Desjardin D."/>
            <person name="Finy P."/>
            <person name="Geml J."/>
            <person name="Haridas S."/>
            <person name="Hughes K."/>
            <person name="Justo A."/>
            <person name="Karasinski D."/>
            <person name="Kautmanova I."/>
            <person name="Kiss B."/>
            <person name="Kocsube S."/>
            <person name="Kotiranta H."/>
            <person name="LaButti K.M."/>
            <person name="Lechner B.E."/>
            <person name="Liimatainen K."/>
            <person name="Lipzen A."/>
            <person name="Lukacs Z."/>
            <person name="Mihaltcheva S."/>
            <person name="Morgado L.N."/>
            <person name="Niskanen T."/>
            <person name="Noordeloos M.E."/>
            <person name="Ohm R.A."/>
            <person name="Ortiz-Santana B."/>
            <person name="Ovrebo C."/>
            <person name="Racz N."/>
            <person name="Riley R."/>
            <person name="Savchenko A."/>
            <person name="Shiryaev A."/>
            <person name="Soop K."/>
            <person name="Spirin V."/>
            <person name="Szebenyi C."/>
            <person name="Tomsovsky M."/>
            <person name="Tulloss R.E."/>
            <person name="Uehling J."/>
            <person name="Grigoriev I.V."/>
            <person name="Vagvolgyi C."/>
            <person name="Papp T."/>
            <person name="Martin F.M."/>
            <person name="Miettinen O."/>
            <person name="Hibbett D.S."/>
            <person name="Nagy L.G."/>
        </authorList>
    </citation>
    <scope>NUCLEOTIDE SEQUENCE [LARGE SCALE GENOMIC DNA]</scope>
    <source>
        <strain evidence="1 2">OMC1185</strain>
    </source>
</reference>
<protein>
    <submittedName>
        <fullName evidence="1">Uncharacterized protein</fullName>
    </submittedName>
</protein>
<proteinExistence type="predicted"/>
<organism evidence="1 2">
    <name type="scientific">Heliocybe sulcata</name>
    <dbReference type="NCBI Taxonomy" id="5364"/>
    <lineage>
        <taxon>Eukaryota</taxon>
        <taxon>Fungi</taxon>
        <taxon>Dikarya</taxon>
        <taxon>Basidiomycota</taxon>
        <taxon>Agaricomycotina</taxon>
        <taxon>Agaricomycetes</taxon>
        <taxon>Gloeophyllales</taxon>
        <taxon>Gloeophyllaceae</taxon>
        <taxon>Heliocybe</taxon>
    </lineage>
</organism>
<sequence length="179" mass="19876">MTGFLLECPWAIIRKICMLNFVEQRVKLVGKLEAKHGDEQEGGRVNYGTHAIPSKSRPLPCPTRSCGTDYDLPTSTTRYSSAELLTVFCEKSLRTQCAHGVFICVGSGIPTIWPFFEATSGSFSISVERPVAYAVPHHGSYLADEYDFVKQWTAVIFRTVLQNPVAGLERGTLLSSTRR</sequence>
<dbReference type="Proteomes" id="UP000305948">
    <property type="component" value="Unassembled WGS sequence"/>
</dbReference>
<gene>
    <name evidence="1" type="ORF">OE88DRAFT_1647564</name>
</gene>
<dbReference type="AlphaFoldDB" id="A0A5C3MTL8"/>
<accession>A0A5C3MTL8</accession>
<dbReference type="EMBL" id="ML213522">
    <property type="protein sequence ID" value="TFK47796.1"/>
    <property type="molecule type" value="Genomic_DNA"/>
</dbReference>
<name>A0A5C3MTL8_9AGAM</name>
<evidence type="ECO:0000313" key="2">
    <source>
        <dbReference type="Proteomes" id="UP000305948"/>
    </source>
</evidence>
<evidence type="ECO:0000313" key="1">
    <source>
        <dbReference type="EMBL" id="TFK47796.1"/>
    </source>
</evidence>
<keyword evidence="2" id="KW-1185">Reference proteome</keyword>